<evidence type="ECO:0000313" key="1">
    <source>
        <dbReference type="EMBL" id="MST82230.1"/>
    </source>
</evidence>
<gene>
    <name evidence="1" type="ORF">FYJ60_07865</name>
</gene>
<dbReference type="AlphaFoldDB" id="A0A7X2P8K7"/>
<proteinExistence type="predicted"/>
<dbReference type="Proteomes" id="UP000466864">
    <property type="component" value="Unassembled WGS sequence"/>
</dbReference>
<accession>A0A7X2P8K7</accession>
<protein>
    <submittedName>
        <fullName evidence="1">Uncharacterized protein</fullName>
    </submittedName>
</protein>
<comment type="caution">
    <text evidence="1">The sequence shown here is derived from an EMBL/GenBank/DDBJ whole genome shotgun (WGS) entry which is preliminary data.</text>
</comment>
<evidence type="ECO:0000313" key="2">
    <source>
        <dbReference type="Proteomes" id="UP000466864"/>
    </source>
</evidence>
<reference evidence="1 2" key="1">
    <citation type="submission" date="2019-08" db="EMBL/GenBank/DDBJ databases">
        <title>In-depth cultivation of the pig gut microbiome towards novel bacterial diversity and tailored functional studies.</title>
        <authorList>
            <person name="Wylensek D."/>
            <person name="Hitch T.C.A."/>
            <person name="Clavel T."/>
        </authorList>
    </citation>
    <scope>NUCLEOTIDE SEQUENCE [LARGE SCALE GENOMIC DNA]</scope>
    <source>
        <strain evidence="1 2">Oil+RF-744-WCA-WT-13</strain>
    </source>
</reference>
<dbReference type="RefSeq" id="WP_154458145.1">
    <property type="nucleotide sequence ID" value="NZ_VUMV01000005.1"/>
</dbReference>
<sequence length="130" mass="14885">MEKFIVKKDSGLSICHVLLSSGETPFIFTASEEPGGVPEYLCFLEYRKPERIWLVIPYERDSVWDMVLRLADIRTVMRRAGAACLVREKTDGTYAATSMQAAEIPEKLFPRQGLMLYCDHELEYLRSMTG</sequence>
<name>A0A7X2P8K7_9FIRM</name>
<dbReference type="EMBL" id="VUMV01000005">
    <property type="protein sequence ID" value="MST82230.1"/>
    <property type="molecule type" value="Genomic_DNA"/>
</dbReference>
<keyword evidence="2" id="KW-1185">Reference proteome</keyword>
<organism evidence="1 2">
    <name type="scientific">Bilifractor porci</name>
    <dbReference type="NCBI Taxonomy" id="2606636"/>
    <lineage>
        <taxon>Bacteria</taxon>
        <taxon>Bacillati</taxon>
        <taxon>Bacillota</taxon>
        <taxon>Clostridia</taxon>
        <taxon>Lachnospirales</taxon>
        <taxon>Lachnospiraceae</taxon>
        <taxon>Bilifractor</taxon>
    </lineage>
</organism>